<accession>A0ABN2WXL3</accession>
<dbReference type="Pfam" id="PF01494">
    <property type="entry name" value="FAD_binding_3"/>
    <property type="match status" value="1"/>
</dbReference>
<dbReference type="GO" id="GO:0004497">
    <property type="term" value="F:monooxygenase activity"/>
    <property type="evidence" value="ECO:0007669"/>
    <property type="project" value="UniProtKB-KW"/>
</dbReference>
<dbReference type="EMBL" id="BAAAPE010000024">
    <property type="protein sequence ID" value="GAA2100769.1"/>
    <property type="molecule type" value="Genomic_DNA"/>
</dbReference>
<dbReference type="PANTHER" id="PTHR43422:SF3">
    <property type="entry name" value="THIAMINE THIAZOLE SYNTHASE"/>
    <property type="match status" value="1"/>
</dbReference>
<sequence>MSKPERGIVLGGGWAGMLTARMLSRHMRHVTVVERDVYPDTPRSRKGTPQARHSHILWSGGARVVEEFLPGTLDRLTDAGAHRIVLQRDAVTLGPHGWQHRFPSRQFALMCGRPLLDWVVREQVLATGHIRVRQHTEALALAGGPERITGVRVRDTVGGAEETLRADLVVDVTGRGSRITNWLGELGLPPLDEDVVDAGMAYCSRIYQAPPGATKGFPPVNLAADPHTGEPGRFGAVYPQEGGRWIVTLAGTRGAGLPTHEADFLPYARSLRDPLVADLLEDATPLTGLMVSHFGVNRRLYPERLGRWPEGLLMLGDALAVFNPIYGHGMSAAARGVAALDEHLTKPGPRTARDAQAAIGERVDAPWIMAASKDIEYVNCRVRTTDPRLTGGAADRHRFSAFIDTRALRSPAVSAVMTDVASLSTSPAELSSSRFLALMSKDELLPELTAPPLSADELALVNLEPRTPVTAAAGPLGSPAVVSEEGPTS</sequence>
<keyword evidence="3" id="KW-0503">Monooxygenase</keyword>
<evidence type="ECO:0000259" key="2">
    <source>
        <dbReference type="Pfam" id="PF01494"/>
    </source>
</evidence>
<reference evidence="3 4" key="1">
    <citation type="journal article" date="2019" name="Int. J. Syst. Evol. Microbiol.">
        <title>The Global Catalogue of Microorganisms (GCM) 10K type strain sequencing project: providing services to taxonomists for standard genome sequencing and annotation.</title>
        <authorList>
            <consortium name="The Broad Institute Genomics Platform"/>
            <consortium name="The Broad Institute Genome Sequencing Center for Infectious Disease"/>
            <person name="Wu L."/>
            <person name="Ma J."/>
        </authorList>
    </citation>
    <scope>NUCLEOTIDE SEQUENCE [LARGE SCALE GENOMIC DNA]</scope>
    <source>
        <strain evidence="3 4">JCM 15478</strain>
    </source>
</reference>
<dbReference type="InterPro" id="IPR002938">
    <property type="entry name" value="FAD-bd"/>
</dbReference>
<protein>
    <submittedName>
        <fullName evidence="3">FAD-dependent monooxygenase</fullName>
    </submittedName>
</protein>
<keyword evidence="3" id="KW-0560">Oxidoreductase</keyword>
<dbReference type="RefSeq" id="WP_344534630.1">
    <property type="nucleotide sequence ID" value="NZ_BAAAPE010000024.1"/>
</dbReference>
<feature type="region of interest" description="Disordered" evidence="1">
    <location>
        <begin position="469"/>
        <end position="489"/>
    </location>
</feature>
<dbReference type="SUPFAM" id="SSF51905">
    <property type="entry name" value="FAD/NAD(P)-binding domain"/>
    <property type="match status" value="1"/>
</dbReference>
<gene>
    <name evidence="3" type="ORF">GCM10009801_73510</name>
</gene>
<evidence type="ECO:0000313" key="3">
    <source>
        <dbReference type="EMBL" id="GAA2100769.1"/>
    </source>
</evidence>
<keyword evidence="4" id="KW-1185">Reference proteome</keyword>
<dbReference type="PANTHER" id="PTHR43422">
    <property type="entry name" value="THIAMINE THIAZOLE SYNTHASE"/>
    <property type="match status" value="1"/>
</dbReference>
<dbReference type="Proteomes" id="UP001500016">
    <property type="component" value="Unassembled WGS sequence"/>
</dbReference>
<proteinExistence type="predicted"/>
<organism evidence="3 4">
    <name type="scientific">Streptomyces albiaxialis</name>
    <dbReference type="NCBI Taxonomy" id="329523"/>
    <lineage>
        <taxon>Bacteria</taxon>
        <taxon>Bacillati</taxon>
        <taxon>Actinomycetota</taxon>
        <taxon>Actinomycetes</taxon>
        <taxon>Kitasatosporales</taxon>
        <taxon>Streptomycetaceae</taxon>
        <taxon>Streptomyces</taxon>
    </lineage>
</organism>
<dbReference type="Gene3D" id="3.50.50.60">
    <property type="entry name" value="FAD/NAD(P)-binding domain"/>
    <property type="match status" value="1"/>
</dbReference>
<dbReference type="InterPro" id="IPR036188">
    <property type="entry name" value="FAD/NAD-bd_sf"/>
</dbReference>
<feature type="domain" description="FAD-binding" evidence="2">
    <location>
        <begin position="8"/>
        <end position="344"/>
    </location>
</feature>
<comment type="caution">
    <text evidence="3">The sequence shown here is derived from an EMBL/GenBank/DDBJ whole genome shotgun (WGS) entry which is preliminary data.</text>
</comment>
<evidence type="ECO:0000313" key="4">
    <source>
        <dbReference type="Proteomes" id="UP001500016"/>
    </source>
</evidence>
<name>A0ABN2WXL3_9ACTN</name>
<evidence type="ECO:0000256" key="1">
    <source>
        <dbReference type="SAM" id="MobiDB-lite"/>
    </source>
</evidence>